<feature type="domain" description="Lipoyl-binding" evidence="12">
    <location>
        <begin position="2"/>
        <end position="78"/>
    </location>
</feature>
<dbReference type="NCBIfam" id="NF008854">
    <property type="entry name" value="PRK11892.1"/>
    <property type="match status" value="1"/>
</dbReference>
<dbReference type="RefSeq" id="WP_305103336.1">
    <property type="nucleotide sequence ID" value="NZ_JAUTWS010000007.1"/>
</dbReference>
<dbReference type="GO" id="GO:0004739">
    <property type="term" value="F:pyruvate dehydrogenase (acetyl-transferring) activity"/>
    <property type="evidence" value="ECO:0007669"/>
    <property type="project" value="UniProtKB-EC"/>
</dbReference>
<dbReference type="InterPro" id="IPR027110">
    <property type="entry name" value="PDHB_mito-type"/>
</dbReference>
<evidence type="ECO:0000256" key="11">
    <source>
        <dbReference type="SAM" id="MobiDB-lite"/>
    </source>
</evidence>
<dbReference type="SUPFAM" id="SSF52518">
    <property type="entry name" value="Thiamin diphosphate-binding fold (THDP-binding)"/>
    <property type="match status" value="1"/>
</dbReference>
<dbReference type="PANTHER" id="PTHR11624">
    <property type="entry name" value="DEHYDROGENASE RELATED"/>
    <property type="match status" value="1"/>
</dbReference>
<evidence type="ECO:0000313" key="13">
    <source>
        <dbReference type="EMBL" id="MDO9708466.1"/>
    </source>
</evidence>
<evidence type="ECO:0000313" key="14">
    <source>
        <dbReference type="Proteomes" id="UP001243009"/>
    </source>
</evidence>
<dbReference type="InterPro" id="IPR005475">
    <property type="entry name" value="Transketolase-like_Pyr-bd"/>
</dbReference>
<keyword evidence="8 10" id="KW-0786">Thiamine pyrophosphate</keyword>
<dbReference type="Proteomes" id="UP001243009">
    <property type="component" value="Unassembled WGS sequence"/>
</dbReference>
<protein>
    <recommendedName>
        <fullName evidence="5 10">Pyruvate dehydrogenase E1 component subunit beta</fullName>
        <ecNumber evidence="4 10">1.2.4.1</ecNumber>
    </recommendedName>
</protein>
<keyword evidence="14" id="KW-1185">Reference proteome</keyword>
<keyword evidence="7 10" id="KW-0560">Oxidoreductase</keyword>
<evidence type="ECO:0000256" key="5">
    <source>
        <dbReference type="ARBA" id="ARBA00016138"/>
    </source>
</evidence>
<evidence type="ECO:0000256" key="2">
    <source>
        <dbReference type="ARBA" id="ARBA00001964"/>
    </source>
</evidence>
<dbReference type="InterPro" id="IPR000089">
    <property type="entry name" value="Biotin_lipoyl"/>
</dbReference>
<comment type="cofactor">
    <cofactor evidence="2 10">
        <name>thiamine diphosphate</name>
        <dbReference type="ChEBI" id="CHEBI:58937"/>
    </cofactor>
</comment>
<comment type="caution">
    <text evidence="13">The sequence shown here is derived from an EMBL/GenBank/DDBJ whole genome shotgun (WGS) entry which is preliminary data.</text>
</comment>
<dbReference type="PANTHER" id="PTHR11624:SF96">
    <property type="entry name" value="PYRUVATE DEHYDROGENASE E1 COMPONENT SUBUNIT BETA, MITOCHONDRIAL"/>
    <property type="match status" value="1"/>
</dbReference>
<dbReference type="SMART" id="SM00861">
    <property type="entry name" value="Transket_pyr"/>
    <property type="match status" value="1"/>
</dbReference>
<dbReference type="SUPFAM" id="SSF52922">
    <property type="entry name" value="TK C-terminal domain-like"/>
    <property type="match status" value="1"/>
</dbReference>
<dbReference type="CDD" id="cd07036">
    <property type="entry name" value="TPP_PYR_E1-PDHc-beta_like"/>
    <property type="match status" value="1"/>
</dbReference>
<proteinExistence type="predicted"/>
<evidence type="ECO:0000256" key="6">
    <source>
        <dbReference type="ARBA" id="ARBA00022823"/>
    </source>
</evidence>
<dbReference type="NCBIfam" id="NF006667">
    <property type="entry name" value="PRK09212.1"/>
    <property type="match status" value="1"/>
</dbReference>
<dbReference type="SUPFAM" id="SSF51230">
    <property type="entry name" value="Single hybrid motif"/>
    <property type="match status" value="1"/>
</dbReference>
<feature type="compositionally biased region" description="Basic and acidic residues" evidence="11">
    <location>
        <begin position="127"/>
        <end position="149"/>
    </location>
</feature>
<reference evidence="13 14" key="1">
    <citation type="submission" date="2023-08" db="EMBL/GenBank/DDBJ databases">
        <title>The draft genome sequence of Paracraurococcus sp. LOR1-02.</title>
        <authorList>
            <person name="Kingkaew E."/>
            <person name="Tanasupawat S."/>
        </authorList>
    </citation>
    <scope>NUCLEOTIDE SEQUENCE [LARGE SCALE GENOMIC DNA]</scope>
    <source>
        <strain evidence="13 14">LOR1-02</strain>
    </source>
</reference>
<dbReference type="InterPro" id="IPR003016">
    <property type="entry name" value="2-oxoA_DH_lipoyl-BS"/>
</dbReference>
<dbReference type="EC" id="1.2.4.1" evidence="4 10"/>
<evidence type="ECO:0000256" key="8">
    <source>
        <dbReference type="ARBA" id="ARBA00023052"/>
    </source>
</evidence>
<dbReference type="PROSITE" id="PS50968">
    <property type="entry name" value="BIOTINYL_LIPOYL"/>
    <property type="match status" value="1"/>
</dbReference>
<comment type="subunit">
    <text evidence="3">Heterodimer of an alpha and a beta chain.</text>
</comment>
<organism evidence="13 14">
    <name type="scientific">Paracraurococcus lichenis</name>
    <dbReference type="NCBI Taxonomy" id="3064888"/>
    <lineage>
        <taxon>Bacteria</taxon>
        <taxon>Pseudomonadati</taxon>
        <taxon>Pseudomonadota</taxon>
        <taxon>Alphaproteobacteria</taxon>
        <taxon>Acetobacterales</taxon>
        <taxon>Roseomonadaceae</taxon>
        <taxon>Paracraurococcus</taxon>
    </lineage>
</organism>
<evidence type="ECO:0000259" key="12">
    <source>
        <dbReference type="PROSITE" id="PS50968"/>
    </source>
</evidence>
<comment type="function">
    <text evidence="10">The pyruvate dehydrogenase complex catalyzes the overall conversion of pyruvate to acetyl-CoA and CO2.</text>
</comment>
<dbReference type="Pfam" id="PF00364">
    <property type="entry name" value="Biotin_lipoyl"/>
    <property type="match status" value="1"/>
</dbReference>
<dbReference type="PROSITE" id="PS00189">
    <property type="entry name" value="LIPOYL"/>
    <property type="match status" value="1"/>
</dbReference>
<dbReference type="InterPro" id="IPR033248">
    <property type="entry name" value="Transketolase_C"/>
</dbReference>
<dbReference type="Pfam" id="PF02779">
    <property type="entry name" value="Transket_pyr"/>
    <property type="match status" value="1"/>
</dbReference>
<feature type="region of interest" description="Disordered" evidence="11">
    <location>
        <begin position="69"/>
        <end position="111"/>
    </location>
</feature>
<evidence type="ECO:0000256" key="1">
    <source>
        <dbReference type="ARBA" id="ARBA00001938"/>
    </source>
</evidence>
<feature type="region of interest" description="Disordered" evidence="11">
    <location>
        <begin position="125"/>
        <end position="150"/>
    </location>
</feature>
<gene>
    <name evidence="13" type="ORF">Q7A36_08935</name>
</gene>
<accession>A0ABT9DX37</accession>
<evidence type="ECO:0000256" key="3">
    <source>
        <dbReference type="ARBA" id="ARBA00011870"/>
    </source>
</evidence>
<dbReference type="Pfam" id="PF02780">
    <property type="entry name" value="Transketolase_C"/>
    <property type="match status" value="1"/>
</dbReference>
<evidence type="ECO:0000256" key="4">
    <source>
        <dbReference type="ARBA" id="ARBA00012281"/>
    </source>
</evidence>
<evidence type="ECO:0000256" key="9">
    <source>
        <dbReference type="ARBA" id="ARBA00023317"/>
    </source>
</evidence>
<dbReference type="InterPro" id="IPR009014">
    <property type="entry name" value="Transketo_C/PFOR_II"/>
</dbReference>
<dbReference type="Gene3D" id="3.40.50.920">
    <property type="match status" value="1"/>
</dbReference>
<dbReference type="Gene3D" id="3.40.50.970">
    <property type="match status" value="1"/>
</dbReference>
<dbReference type="InterPro" id="IPR011053">
    <property type="entry name" value="Single_hybrid_motif"/>
</dbReference>
<dbReference type="CDD" id="cd06849">
    <property type="entry name" value="lipoyl_domain"/>
    <property type="match status" value="1"/>
</dbReference>
<dbReference type="InterPro" id="IPR029061">
    <property type="entry name" value="THDP-binding"/>
</dbReference>
<comment type="catalytic activity">
    <reaction evidence="10">
        <text>N(6)-[(R)-lipoyl]-L-lysyl-[protein] + pyruvate + H(+) = N(6)-[(R)-S(8)-acetyldihydrolipoyl]-L-lysyl-[protein] + CO2</text>
        <dbReference type="Rhea" id="RHEA:19189"/>
        <dbReference type="Rhea" id="RHEA-COMP:10474"/>
        <dbReference type="Rhea" id="RHEA-COMP:10478"/>
        <dbReference type="ChEBI" id="CHEBI:15361"/>
        <dbReference type="ChEBI" id="CHEBI:15378"/>
        <dbReference type="ChEBI" id="CHEBI:16526"/>
        <dbReference type="ChEBI" id="CHEBI:83099"/>
        <dbReference type="ChEBI" id="CHEBI:83111"/>
        <dbReference type="EC" id="1.2.4.1"/>
    </reaction>
</comment>
<dbReference type="Gene3D" id="2.40.50.100">
    <property type="match status" value="1"/>
</dbReference>
<evidence type="ECO:0000256" key="7">
    <source>
        <dbReference type="ARBA" id="ARBA00023002"/>
    </source>
</evidence>
<name>A0ABT9DX37_9PROT</name>
<keyword evidence="9 10" id="KW-0670">Pyruvate</keyword>
<comment type="cofactor">
    <cofactor evidence="1">
        <name>(R)-lipoate</name>
        <dbReference type="ChEBI" id="CHEBI:83088"/>
    </cofactor>
</comment>
<sequence length="476" mass="50687">MGVQILMPALSPTMTEGKLARWLKQEGDEVRSGDVIAEIETDKATMEVEAVDEGKLTRILVPEGTEGVSVNSPIAELDGGGEAASKGAAPGADTAMPQHPAPPAAASPEVGQVAKQAEDYGAVAARGQERREGAAKEGEAAAAPEKDWGPTKSMTVREALRDAMALEMRRDKDVFLLGEEVAQYQGAYKISQGLLDEFGPRRVIDTPITEYGFTGMAVGAAFTGLKPIVEFMTFNFAMQAIDHIINSAAKTLYMSGGQLGCPIVFRGPNGAAARVAAQHSGEFSSWYAHVPGLKVLAPWSAADAKGLLRAAIRDPNPVVFLENEILYGHSFEVPTDDEFILPIGKAKVERAGKDVTIVAFSIGVTWAMQAAEELAKQGIEAEVINLRSIRPMDTETIANSVKKTNRLVTVEEGWPFAGTGAEIAMQAIEAAFDWLDAPPLRVSGKDIPMPYAANLEKLALPSVADIVAAAKRVSYK</sequence>
<evidence type="ECO:0000256" key="10">
    <source>
        <dbReference type="RuleBase" id="RU364074"/>
    </source>
</evidence>
<keyword evidence="6" id="KW-0450">Lipoyl</keyword>
<dbReference type="EMBL" id="JAUTWS010000007">
    <property type="protein sequence ID" value="MDO9708466.1"/>
    <property type="molecule type" value="Genomic_DNA"/>
</dbReference>